<keyword evidence="1" id="KW-1133">Transmembrane helix</keyword>
<sequence>MAILAVITCLLACYTAVDLIHHAKTGAPNEKKRWLLFAGFVGGVGIWATHFIAMMAFDSGLPTGYDMLLTGASFLTALAFTSSGCWLALRSGSPAMPWIGGAVVGLGLAAMHHVGLAAYVTTGRIQLDPGLATLAVALGLGLAAWSIALKVRGGRSYVRTKSALLLVSAVCTMHFVSMASITVAPDPTMALPVATLSRHWLAVLVGGASLGILGNAAIALTLDTRERLRREQFSLVLSLANAAVEGILVCEDNTVIAANENFAALIGQAASEVIGRPLSDIIPRLPGAVGHAAEQELVAMDGSVVPVEVIRHEISLQGRHQHAIAVRDLRARRYAEDRIRHLAHHDVLTGLPNRASFTARLEEELALAKTGSRSVALLFLDLDRFKEVNDTFGHAAGDELLLTVARAVTSVLDPDQMLARLGGDEFAVILPGLTDATTAARVAGHIIETVRAAADSLPAGGVIGTSVGIAVYPHDALDRSTLLNHADLALYQAKADGRGVYRFFQAAMGEKARERRLFERDLRLALERNEFYLAYQPQKSVRTGAVTGFEALLRWRHPLRGEVAPADFIPIAEESGLIHAIGAWVLRCACREMIAINDLRVAVNVSALQIHSANFAGLVRDVLAETRFPPDRLEIEVTETALIRDFDRALTTLRQIKALGAQVTMDDFGTGYSSLSHLKMFPFDRIKIDRSFVRAVDQNYQGAAIVRAVLGLGRGLGLPVLAEGVETAEEFNFLDAEACDEVQGYFLGRPEPLALVT</sequence>
<feature type="domain" description="EAL" evidence="2">
    <location>
        <begin position="515"/>
        <end position="757"/>
    </location>
</feature>
<dbReference type="SUPFAM" id="SSF55073">
    <property type="entry name" value="Nucleotide cyclase"/>
    <property type="match status" value="1"/>
</dbReference>
<dbReference type="CDD" id="cd01948">
    <property type="entry name" value="EAL"/>
    <property type="match status" value="1"/>
</dbReference>
<dbReference type="PANTHER" id="PTHR44757:SF2">
    <property type="entry name" value="BIOFILM ARCHITECTURE MAINTENANCE PROTEIN MBAA"/>
    <property type="match status" value="1"/>
</dbReference>
<feature type="transmembrane region" description="Helical" evidence="1">
    <location>
        <begin position="201"/>
        <end position="222"/>
    </location>
</feature>
<dbReference type="RefSeq" id="WP_238285903.1">
    <property type="nucleotide sequence ID" value="NZ_BPQS01000004.1"/>
</dbReference>
<accession>A0ABT8ASF4</accession>
<reference evidence="6" key="1">
    <citation type="journal article" date="2019" name="Int. J. Syst. Evol. Microbiol.">
        <title>The Global Catalogue of Microorganisms (GCM) 10K type strain sequencing project: providing services to taxonomists for standard genome sequencing and annotation.</title>
        <authorList>
            <consortium name="The Broad Institute Genomics Platform"/>
            <consortium name="The Broad Institute Genome Sequencing Center for Infectious Disease"/>
            <person name="Wu L."/>
            <person name="Ma J."/>
        </authorList>
    </citation>
    <scope>NUCLEOTIDE SEQUENCE [LARGE SCALE GENOMIC DNA]</scope>
    <source>
        <strain evidence="6">CECT 7806</strain>
    </source>
</reference>
<dbReference type="InterPro" id="IPR043128">
    <property type="entry name" value="Rev_trsase/Diguanyl_cyclase"/>
</dbReference>
<dbReference type="InterPro" id="IPR052155">
    <property type="entry name" value="Biofilm_reg_signaling"/>
</dbReference>
<dbReference type="InterPro" id="IPR001633">
    <property type="entry name" value="EAL_dom"/>
</dbReference>
<feature type="domain" description="GGDEF" evidence="3">
    <location>
        <begin position="373"/>
        <end position="506"/>
    </location>
</feature>
<dbReference type="InterPro" id="IPR035919">
    <property type="entry name" value="EAL_sf"/>
</dbReference>
<evidence type="ECO:0000313" key="6">
    <source>
        <dbReference type="Proteomes" id="UP001244297"/>
    </source>
</evidence>
<dbReference type="PROSITE" id="PS50924">
    <property type="entry name" value="MHYT"/>
    <property type="match status" value="1"/>
</dbReference>
<dbReference type="SUPFAM" id="SSF141868">
    <property type="entry name" value="EAL domain-like"/>
    <property type="match status" value="1"/>
</dbReference>
<dbReference type="InterPro" id="IPR035965">
    <property type="entry name" value="PAS-like_dom_sf"/>
</dbReference>
<dbReference type="Gene3D" id="3.30.70.270">
    <property type="match status" value="1"/>
</dbReference>
<gene>
    <name evidence="5" type="ORF">QWZ18_19355</name>
</gene>
<evidence type="ECO:0000259" key="4">
    <source>
        <dbReference type="PROSITE" id="PS50924"/>
    </source>
</evidence>
<evidence type="ECO:0000313" key="5">
    <source>
        <dbReference type="EMBL" id="MDN3572778.1"/>
    </source>
</evidence>
<dbReference type="InterPro" id="IPR000014">
    <property type="entry name" value="PAS"/>
</dbReference>
<dbReference type="Pfam" id="PF00563">
    <property type="entry name" value="EAL"/>
    <property type="match status" value="1"/>
</dbReference>
<feature type="transmembrane region" description="Helical" evidence="1">
    <location>
        <begin position="163"/>
        <end position="181"/>
    </location>
</feature>
<dbReference type="InterPro" id="IPR005330">
    <property type="entry name" value="MHYT_dom"/>
</dbReference>
<dbReference type="PROSITE" id="PS50883">
    <property type="entry name" value="EAL"/>
    <property type="match status" value="1"/>
</dbReference>
<keyword evidence="1" id="KW-0472">Membrane</keyword>
<feature type="domain" description="MHYT" evidence="4">
    <location>
        <begin position="1"/>
        <end position="184"/>
    </location>
</feature>
<proteinExistence type="predicted"/>
<dbReference type="Pfam" id="PF00990">
    <property type="entry name" value="GGDEF"/>
    <property type="match status" value="1"/>
</dbReference>
<keyword evidence="1" id="KW-0812">Transmembrane</keyword>
<dbReference type="CDD" id="cd00130">
    <property type="entry name" value="PAS"/>
    <property type="match status" value="1"/>
</dbReference>
<dbReference type="SUPFAM" id="SSF55785">
    <property type="entry name" value="PYP-like sensor domain (PAS domain)"/>
    <property type="match status" value="1"/>
</dbReference>
<dbReference type="NCBIfam" id="TIGR00254">
    <property type="entry name" value="GGDEF"/>
    <property type="match status" value="1"/>
</dbReference>
<evidence type="ECO:0000259" key="2">
    <source>
        <dbReference type="PROSITE" id="PS50883"/>
    </source>
</evidence>
<dbReference type="PANTHER" id="PTHR44757">
    <property type="entry name" value="DIGUANYLATE CYCLASE DGCP"/>
    <property type="match status" value="1"/>
</dbReference>
<comment type="caution">
    <text evidence="5">The sequence shown here is derived from an EMBL/GenBank/DDBJ whole genome shotgun (WGS) entry which is preliminary data.</text>
</comment>
<feature type="transmembrane region" description="Helical" evidence="1">
    <location>
        <begin position="131"/>
        <end position="151"/>
    </location>
</feature>
<dbReference type="SMART" id="SM00267">
    <property type="entry name" value="GGDEF"/>
    <property type="match status" value="1"/>
</dbReference>
<feature type="transmembrane region" description="Helical" evidence="1">
    <location>
        <begin position="69"/>
        <end position="89"/>
    </location>
</feature>
<organism evidence="5 6">
    <name type="scientific">Methylobacterium longum</name>
    <dbReference type="NCBI Taxonomy" id="767694"/>
    <lineage>
        <taxon>Bacteria</taxon>
        <taxon>Pseudomonadati</taxon>
        <taxon>Pseudomonadota</taxon>
        <taxon>Alphaproteobacteria</taxon>
        <taxon>Hyphomicrobiales</taxon>
        <taxon>Methylobacteriaceae</taxon>
        <taxon>Methylobacterium</taxon>
    </lineage>
</organism>
<feature type="transmembrane region" description="Helical" evidence="1">
    <location>
        <begin position="34"/>
        <end position="57"/>
    </location>
</feature>
<dbReference type="InterPro" id="IPR000160">
    <property type="entry name" value="GGDEF_dom"/>
</dbReference>
<dbReference type="InterPro" id="IPR029787">
    <property type="entry name" value="Nucleotide_cyclase"/>
</dbReference>
<keyword evidence="6" id="KW-1185">Reference proteome</keyword>
<dbReference type="Pfam" id="PF03707">
    <property type="entry name" value="MHYT"/>
    <property type="match status" value="2"/>
</dbReference>
<dbReference type="CDD" id="cd01949">
    <property type="entry name" value="GGDEF"/>
    <property type="match status" value="1"/>
</dbReference>
<dbReference type="PROSITE" id="PS50887">
    <property type="entry name" value="GGDEF"/>
    <property type="match status" value="1"/>
</dbReference>
<evidence type="ECO:0000256" key="1">
    <source>
        <dbReference type="PROSITE-ProRule" id="PRU00244"/>
    </source>
</evidence>
<dbReference type="SMART" id="SM00052">
    <property type="entry name" value="EAL"/>
    <property type="match status" value="1"/>
</dbReference>
<protein>
    <submittedName>
        <fullName evidence="5">EAL domain-containing protein</fullName>
    </submittedName>
</protein>
<evidence type="ECO:0000259" key="3">
    <source>
        <dbReference type="PROSITE" id="PS50887"/>
    </source>
</evidence>
<dbReference type="Gene3D" id="3.30.450.20">
    <property type="entry name" value="PAS domain"/>
    <property type="match status" value="1"/>
</dbReference>
<dbReference type="Gene3D" id="3.20.20.450">
    <property type="entry name" value="EAL domain"/>
    <property type="match status" value="1"/>
</dbReference>
<dbReference type="EMBL" id="JAUFPT010000062">
    <property type="protein sequence ID" value="MDN3572778.1"/>
    <property type="molecule type" value="Genomic_DNA"/>
</dbReference>
<dbReference type="Proteomes" id="UP001244297">
    <property type="component" value="Unassembled WGS sequence"/>
</dbReference>
<name>A0ABT8ASF4_9HYPH</name>
<feature type="transmembrane region" description="Helical" evidence="1">
    <location>
        <begin position="96"/>
        <end position="119"/>
    </location>
</feature>